<evidence type="ECO:0000256" key="8">
    <source>
        <dbReference type="ARBA" id="ARBA00023114"/>
    </source>
</evidence>
<keyword evidence="3" id="KW-0813">Transport</keyword>
<sequence>MNVKLGGCLLVTLIGSSAAYAQSSVTLYGKIEDGLDFTSNARGNSAWQLESGYDYGSRWGLKGTEDLGGGVHAQFQLENGFDVNTGQNGQGGREFGRQAWVGLSSDRFGTLTLGRQYDPSVDMFSPMTANGNWTGYIFAHPYDNDNTDYSFRVNNSVKYVSPTYRGFTGEAMYGFSNEAGGFSNNRLYGFAAQYVNGGLSLAASYLKLNNASNATSAGANSSGAVTTDNTFNAKSQQNIGVGVNYTFSNWLLGFAYSHVDIYDPTANAYFTADGGNTQPVGGVWHAWKFDNFEVSALYHFTPALYLGGAYTYTQARLSASTGSYNPKWHQLSLKLNYDVSARTSLYLEGAYQRAVSANTGTQFDYANIPGSADVSSGQNQMVYRIAVIHGF</sequence>
<dbReference type="SUPFAM" id="SSF56935">
    <property type="entry name" value="Porins"/>
    <property type="match status" value="1"/>
</dbReference>
<evidence type="ECO:0000313" key="13">
    <source>
        <dbReference type="EMBL" id="SDC46531.1"/>
    </source>
</evidence>
<evidence type="ECO:0000256" key="11">
    <source>
        <dbReference type="SAM" id="SignalP"/>
    </source>
</evidence>
<dbReference type="Proteomes" id="UP000198908">
    <property type="component" value="Unassembled WGS sequence"/>
</dbReference>
<keyword evidence="7" id="KW-0406">Ion transport</keyword>
<evidence type="ECO:0000256" key="10">
    <source>
        <dbReference type="ARBA" id="ARBA00023237"/>
    </source>
</evidence>
<reference evidence="14" key="1">
    <citation type="submission" date="2016-09" db="EMBL/GenBank/DDBJ databases">
        <authorList>
            <person name="Varghese N."/>
            <person name="Submissions S."/>
        </authorList>
    </citation>
    <scope>NUCLEOTIDE SEQUENCE [LARGE SCALE GENOMIC DNA]</scope>
    <source>
        <strain evidence="14">TNe-862</strain>
    </source>
</reference>
<dbReference type="GO" id="GO:0034220">
    <property type="term" value="P:monoatomic ion transmembrane transport"/>
    <property type="evidence" value="ECO:0007669"/>
    <property type="project" value="InterPro"/>
</dbReference>
<dbReference type="InterPro" id="IPR050298">
    <property type="entry name" value="Gram-neg_bact_OMP"/>
</dbReference>
<feature type="domain" description="Porin" evidence="12">
    <location>
        <begin position="14"/>
        <end position="353"/>
    </location>
</feature>
<organism evidence="13 14">
    <name type="scientific">Paraburkholderia lycopersici</name>
    <dbReference type="NCBI Taxonomy" id="416944"/>
    <lineage>
        <taxon>Bacteria</taxon>
        <taxon>Pseudomonadati</taxon>
        <taxon>Pseudomonadota</taxon>
        <taxon>Betaproteobacteria</taxon>
        <taxon>Burkholderiales</taxon>
        <taxon>Burkholderiaceae</taxon>
        <taxon>Paraburkholderia</taxon>
    </lineage>
</organism>
<dbReference type="GO" id="GO:0046930">
    <property type="term" value="C:pore complex"/>
    <property type="evidence" value="ECO:0007669"/>
    <property type="project" value="UniProtKB-KW"/>
</dbReference>
<evidence type="ECO:0000256" key="9">
    <source>
        <dbReference type="ARBA" id="ARBA00023136"/>
    </source>
</evidence>
<name>A0A1G6LTL6_9BURK</name>
<evidence type="ECO:0000256" key="1">
    <source>
        <dbReference type="ARBA" id="ARBA00004571"/>
    </source>
</evidence>
<dbReference type="CDD" id="cd00342">
    <property type="entry name" value="gram_neg_porins"/>
    <property type="match status" value="1"/>
</dbReference>
<dbReference type="InterPro" id="IPR033900">
    <property type="entry name" value="Gram_neg_porin_domain"/>
</dbReference>
<dbReference type="PANTHER" id="PTHR34501:SF9">
    <property type="entry name" value="MAJOR OUTER MEMBRANE PROTEIN P.IA"/>
    <property type="match status" value="1"/>
</dbReference>
<evidence type="ECO:0000256" key="5">
    <source>
        <dbReference type="ARBA" id="ARBA00022692"/>
    </source>
</evidence>
<dbReference type="GO" id="GO:0009279">
    <property type="term" value="C:cell outer membrane"/>
    <property type="evidence" value="ECO:0007669"/>
    <property type="project" value="UniProtKB-SubCell"/>
</dbReference>
<dbReference type="Pfam" id="PF13609">
    <property type="entry name" value="Porin_4"/>
    <property type="match status" value="1"/>
</dbReference>
<dbReference type="InterPro" id="IPR002299">
    <property type="entry name" value="Porin_Neis"/>
</dbReference>
<dbReference type="InterPro" id="IPR023614">
    <property type="entry name" value="Porin_dom_sf"/>
</dbReference>
<dbReference type="AlphaFoldDB" id="A0A1G6LTL6"/>
<evidence type="ECO:0000259" key="12">
    <source>
        <dbReference type="Pfam" id="PF13609"/>
    </source>
</evidence>
<keyword evidence="4" id="KW-1134">Transmembrane beta strand</keyword>
<dbReference type="PRINTS" id="PR00184">
    <property type="entry name" value="NEISSPPORIN"/>
</dbReference>
<proteinExistence type="predicted"/>
<keyword evidence="5" id="KW-0812">Transmembrane</keyword>
<gene>
    <name evidence="13" type="ORF">SAMN05421548_10736</name>
</gene>
<dbReference type="RefSeq" id="WP_245746791.1">
    <property type="nucleotide sequence ID" value="NZ_FMYQ01000007.1"/>
</dbReference>
<dbReference type="GO" id="GO:0015288">
    <property type="term" value="F:porin activity"/>
    <property type="evidence" value="ECO:0007669"/>
    <property type="project" value="UniProtKB-KW"/>
</dbReference>
<comment type="subcellular location">
    <subcellularLocation>
        <location evidence="1">Cell outer membrane</location>
        <topology evidence="1">Multi-pass membrane protein</topology>
    </subcellularLocation>
</comment>
<dbReference type="PRINTS" id="PR00182">
    <property type="entry name" value="ECOLNEIPORIN"/>
</dbReference>
<dbReference type="InterPro" id="IPR001702">
    <property type="entry name" value="Porin_Gram-ve"/>
</dbReference>
<keyword evidence="10" id="KW-0998">Cell outer membrane</keyword>
<keyword evidence="8" id="KW-0626">Porin</keyword>
<evidence type="ECO:0000313" key="14">
    <source>
        <dbReference type="Proteomes" id="UP000198908"/>
    </source>
</evidence>
<evidence type="ECO:0000256" key="4">
    <source>
        <dbReference type="ARBA" id="ARBA00022452"/>
    </source>
</evidence>
<dbReference type="STRING" id="416944.SAMN05421548_10736"/>
<comment type="subunit">
    <text evidence="2">Homotrimer.</text>
</comment>
<dbReference type="PANTHER" id="PTHR34501">
    <property type="entry name" value="PROTEIN YDDL-RELATED"/>
    <property type="match status" value="1"/>
</dbReference>
<feature type="chain" id="PRO_5011494710" evidence="11">
    <location>
        <begin position="22"/>
        <end position="391"/>
    </location>
</feature>
<feature type="signal peptide" evidence="11">
    <location>
        <begin position="1"/>
        <end position="21"/>
    </location>
</feature>
<dbReference type="EMBL" id="FMYQ01000007">
    <property type="protein sequence ID" value="SDC46531.1"/>
    <property type="molecule type" value="Genomic_DNA"/>
</dbReference>
<dbReference type="Gene3D" id="2.40.160.10">
    <property type="entry name" value="Porin"/>
    <property type="match status" value="1"/>
</dbReference>
<keyword evidence="9" id="KW-0472">Membrane</keyword>
<protein>
    <submittedName>
        <fullName evidence="13">Outer membrane protein (Porin)</fullName>
    </submittedName>
</protein>
<keyword evidence="14" id="KW-1185">Reference proteome</keyword>
<evidence type="ECO:0000256" key="7">
    <source>
        <dbReference type="ARBA" id="ARBA00023065"/>
    </source>
</evidence>
<evidence type="ECO:0000256" key="6">
    <source>
        <dbReference type="ARBA" id="ARBA00022729"/>
    </source>
</evidence>
<evidence type="ECO:0000256" key="2">
    <source>
        <dbReference type="ARBA" id="ARBA00011233"/>
    </source>
</evidence>
<accession>A0A1G6LTL6</accession>
<evidence type="ECO:0000256" key="3">
    <source>
        <dbReference type="ARBA" id="ARBA00022448"/>
    </source>
</evidence>
<keyword evidence="6 11" id="KW-0732">Signal</keyword>